<sequence length="244" mass="26932">MMTKPIIGISGSRIIDQQGPLPGYRRSYVNEDYVNAVIQNGGIPYVIPFNEDPEVTIAQVATVDGLILSGGHDIDPRLYGEESLPQIGEIWPQRDAFDLLLLKEAEKRHRPVLGICRGAQLLNVAHGGSLYQDISYRDEPTLKHSQGHTTNLETQTIILASDSYLASLFGEEQLSVNSFHHQLIKTVGKDLHPVAKAKDGVIEAIENGDGSVLGVQWHPEMLHSSDQKMNKLFSDLITKSMKEG</sequence>
<dbReference type="InterPro" id="IPR011697">
    <property type="entry name" value="Peptidase_C26"/>
</dbReference>
<dbReference type="EMBL" id="NGPX01000046">
    <property type="protein sequence ID" value="OYS92886.1"/>
    <property type="molecule type" value="Genomic_DNA"/>
</dbReference>
<evidence type="ECO:0000313" key="4">
    <source>
        <dbReference type="Proteomes" id="UP000216681"/>
    </source>
</evidence>
<comment type="caution">
    <text evidence="1">The sequence shown here is derived from an EMBL/GenBank/DDBJ whole genome shotgun (WGS) entry which is preliminary data.</text>
</comment>
<dbReference type="GO" id="GO:0005829">
    <property type="term" value="C:cytosol"/>
    <property type="evidence" value="ECO:0007669"/>
    <property type="project" value="TreeGrafter"/>
</dbReference>
<dbReference type="CDD" id="cd01745">
    <property type="entry name" value="GATase1_2"/>
    <property type="match status" value="1"/>
</dbReference>
<dbReference type="Gene3D" id="3.40.50.880">
    <property type="match status" value="1"/>
</dbReference>
<accession>A0A256V4R4</accession>
<dbReference type="Proteomes" id="UP000216681">
    <property type="component" value="Unassembled WGS sequence"/>
</dbReference>
<evidence type="ECO:0000313" key="2">
    <source>
        <dbReference type="EMBL" id="OYS92886.1"/>
    </source>
</evidence>
<organism evidence="1 3">
    <name type="scientific">Limosilactobacillus reuteri</name>
    <name type="common">Lactobacillus reuteri</name>
    <dbReference type="NCBI Taxonomy" id="1598"/>
    <lineage>
        <taxon>Bacteria</taxon>
        <taxon>Bacillati</taxon>
        <taxon>Bacillota</taxon>
        <taxon>Bacilli</taxon>
        <taxon>Lactobacillales</taxon>
        <taxon>Lactobacillaceae</taxon>
        <taxon>Limosilactobacillus</taxon>
    </lineage>
</organism>
<dbReference type="InterPro" id="IPR044668">
    <property type="entry name" value="PuuD-like"/>
</dbReference>
<protein>
    <submittedName>
        <fullName evidence="1">Gamma-glutamyl-gamma-aminobutyrate hydrolase</fullName>
    </submittedName>
</protein>
<dbReference type="InterPro" id="IPR029062">
    <property type="entry name" value="Class_I_gatase-like"/>
</dbReference>
<dbReference type="SUPFAM" id="SSF52317">
    <property type="entry name" value="Class I glutamine amidotransferase-like"/>
    <property type="match status" value="1"/>
</dbReference>
<reference evidence="3 4" key="3">
    <citation type="submission" date="2017-09" db="EMBL/GenBank/DDBJ databases">
        <title>Tripartite evolution among Lactobacillus johnsonii, Lactobacillus taiwanensis, Lactobacillus reuteri and their rodent host.</title>
        <authorList>
            <person name="Wang T."/>
            <person name="Knowles S."/>
            <person name="Cheng C."/>
        </authorList>
    </citation>
    <scope>NUCLEOTIDE SEQUENCE [LARGE SCALE GENOMIC DNA]</scope>
    <source>
        <strain evidence="2 4">105n</strain>
        <strain evidence="1 3">114h</strain>
    </source>
</reference>
<reference evidence="1" key="1">
    <citation type="submission" date="2017-05" db="EMBL/GenBank/DDBJ databases">
        <authorList>
            <person name="Song R."/>
            <person name="Chenine A.L."/>
            <person name="Ruprecht R.M."/>
        </authorList>
    </citation>
    <scope>NUCLEOTIDE SEQUENCE [LARGE SCALE GENOMIC DNA]</scope>
    <source>
        <strain evidence="1">114h</strain>
    </source>
</reference>
<dbReference type="GO" id="GO:0006598">
    <property type="term" value="P:polyamine catabolic process"/>
    <property type="evidence" value="ECO:0007669"/>
    <property type="project" value="TreeGrafter"/>
</dbReference>
<dbReference type="Proteomes" id="UP000215747">
    <property type="component" value="Unassembled WGS sequence"/>
</dbReference>
<dbReference type="FunFam" id="3.40.50.880:FF:000030">
    <property type="entry name" value="Gamma-glutamyl-gamma-aminobutyrate hydrolase PuuD"/>
    <property type="match status" value="1"/>
</dbReference>
<dbReference type="PANTHER" id="PTHR43235:SF1">
    <property type="entry name" value="GLUTAMINE AMIDOTRANSFERASE PB2B2.05-RELATED"/>
    <property type="match status" value="1"/>
</dbReference>
<evidence type="ECO:0000313" key="1">
    <source>
        <dbReference type="EMBL" id="OYS70111.1"/>
    </source>
</evidence>
<dbReference type="AlphaFoldDB" id="A0A256V4R4"/>
<evidence type="ECO:0000313" key="3">
    <source>
        <dbReference type="Proteomes" id="UP000215747"/>
    </source>
</evidence>
<dbReference type="GO" id="GO:0033969">
    <property type="term" value="F:gamma-glutamyl-gamma-aminobutyrate hydrolase activity"/>
    <property type="evidence" value="ECO:0007669"/>
    <property type="project" value="TreeGrafter"/>
</dbReference>
<dbReference type="EMBL" id="NGPL01000018">
    <property type="protein sequence ID" value="OYS70111.1"/>
    <property type="molecule type" value="Genomic_DNA"/>
</dbReference>
<dbReference type="Pfam" id="PF07722">
    <property type="entry name" value="Peptidase_C26"/>
    <property type="match status" value="1"/>
</dbReference>
<name>A0A256V4R4_LIMRT</name>
<dbReference type="PANTHER" id="PTHR43235">
    <property type="entry name" value="GLUTAMINE AMIDOTRANSFERASE PB2B2.05-RELATED"/>
    <property type="match status" value="1"/>
</dbReference>
<proteinExistence type="predicted"/>
<keyword evidence="1" id="KW-0378">Hydrolase</keyword>
<dbReference type="PROSITE" id="PS51273">
    <property type="entry name" value="GATASE_TYPE_1"/>
    <property type="match status" value="1"/>
</dbReference>
<gene>
    <name evidence="1" type="ORF">CBF96_02920</name>
    <name evidence="2" type="ORF">CBG15_07910</name>
</gene>
<reference evidence="3 4" key="2">
    <citation type="submission" date="2017-05" db="EMBL/GenBank/DDBJ databases">
        <authorList>
            <person name="Lin X.B."/>
            <person name="Stothard P."/>
            <person name="Tasseva G."/>
            <person name="Walter J."/>
        </authorList>
    </citation>
    <scope>NUCLEOTIDE SEQUENCE [LARGE SCALE GENOMIC DNA]</scope>
    <source>
        <strain evidence="2 4">105n</strain>
        <strain evidence="3">114h</strain>
    </source>
</reference>